<dbReference type="KEGG" id="cpi:Cpin_0019"/>
<accession>A0A979GMQ6</accession>
<dbReference type="AlphaFoldDB" id="A0A979GMQ6"/>
<dbReference type="RefSeq" id="WP_012787704.1">
    <property type="nucleotide sequence ID" value="NC_013132.1"/>
</dbReference>
<dbReference type="Proteomes" id="UP000002215">
    <property type="component" value="Chromosome"/>
</dbReference>
<protein>
    <submittedName>
        <fullName evidence="2">Uncharacterized protein</fullName>
    </submittedName>
</protein>
<feature type="compositionally biased region" description="Polar residues" evidence="1">
    <location>
        <begin position="37"/>
        <end position="46"/>
    </location>
</feature>
<evidence type="ECO:0000313" key="2">
    <source>
        <dbReference type="EMBL" id="ACU57528.1"/>
    </source>
</evidence>
<proteinExistence type="predicted"/>
<organism evidence="2 3">
    <name type="scientific">Chitinophaga pinensis (strain ATCC 43595 / DSM 2588 / LMG 13176 / NBRC 15968 / NCIMB 11800 / UQM 2034)</name>
    <dbReference type="NCBI Taxonomy" id="485918"/>
    <lineage>
        <taxon>Bacteria</taxon>
        <taxon>Pseudomonadati</taxon>
        <taxon>Bacteroidota</taxon>
        <taxon>Chitinophagia</taxon>
        <taxon>Chitinophagales</taxon>
        <taxon>Chitinophagaceae</taxon>
        <taxon>Chitinophaga</taxon>
    </lineage>
</organism>
<dbReference type="EMBL" id="CP001699">
    <property type="protein sequence ID" value="ACU57528.1"/>
    <property type="molecule type" value="Genomic_DNA"/>
</dbReference>
<reference evidence="3" key="1">
    <citation type="submission" date="2009-08" db="EMBL/GenBank/DDBJ databases">
        <title>The complete genome of Chitinophaga pinensis DSM 2588.</title>
        <authorList>
            <consortium name="US DOE Joint Genome Institute (JGI-PGF)"/>
            <person name="Lucas S."/>
            <person name="Copeland A."/>
            <person name="Lapidus A."/>
            <person name="Glavina del Rio T."/>
            <person name="Dalin E."/>
            <person name="Tice H."/>
            <person name="Bruce D."/>
            <person name="Goodwin L."/>
            <person name="Pitluck S."/>
            <person name="Kyrpides N."/>
            <person name="Mavromatis K."/>
            <person name="Ivanova N."/>
            <person name="Mikhailova N."/>
            <person name="Sims D."/>
            <person name="Meinche L."/>
            <person name="Brettin T."/>
            <person name="Detter J.C."/>
            <person name="Han C."/>
            <person name="Larimer F."/>
            <person name="Land M."/>
            <person name="Hauser L."/>
            <person name="Markowitz V."/>
            <person name="Cheng J.-F."/>
            <person name="Hugenholtz P."/>
            <person name="Woyke T."/>
            <person name="Wu D."/>
            <person name="Spring S."/>
            <person name="Klenk H.-P."/>
            <person name="Eisen J.A."/>
        </authorList>
    </citation>
    <scope>NUCLEOTIDE SEQUENCE [LARGE SCALE GENOMIC DNA]</scope>
    <source>
        <strain evidence="3">ATCC 43595 / DSM 2588 / LMG 13176 / NBRC 15968 / NCIMB 11800 / UQM 2034</strain>
    </source>
</reference>
<reference evidence="2 3" key="2">
    <citation type="journal article" date="2010" name="Stand. Genomic Sci.">
        <title>Complete genome sequence of Chitinophaga pinensis type strain (UQM 2034).</title>
        <authorList>
            <person name="Glavina Del Rio T."/>
            <person name="Abt B."/>
            <person name="Spring S."/>
            <person name="Lapidus A."/>
            <person name="Nolan M."/>
            <person name="Tice H."/>
            <person name="Copeland A."/>
            <person name="Cheng J.F."/>
            <person name="Chen F."/>
            <person name="Bruce D."/>
            <person name="Goodwin L."/>
            <person name="Pitluck S."/>
            <person name="Ivanova N."/>
            <person name="Mavromatis K."/>
            <person name="Mikhailova N."/>
            <person name="Pati A."/>
            <person name="Chen A."/>
            <person name="Palaniappan K."/>
            <person name="Land M."/>
            <person name="Hauser L."/>
            <person name="Chang Y.J."/>
            <person name="Jeffries C.D."/>
            <person name="Chain P."/>
            <person name="Saunders E."/>
            <person name="Detter J.C."/>
            <person name="Brettin T."/>
            <person name="Rohde M."/>
            <person name="Goker M."/>
            <person name="Bristow J."/>
            <person name="Eisen J.A."/>
            <person name="Markowitz V."/>
            <person name="Hugenholtz P."/>
            <person name="Kyrpides N.C."/>
            <person name="Klenk H.P."/>
            <person name="Lucas S."/>
        </authorList>
    </citation>
    <scope>NUCLEOTIDE SEQUENCE [LARGE SCALE GENOMIC DNA]</scope>
    <source>
        <strain evidence="3">ATCC 43595 / DSM 2588 / LMG 13176 / NBRC 15968 / NCIMB 11800 / UQM 2034</strain>
    </source>
</reference>
<name>A0A979GMQ6_CHIPD</name>
<gene>
    <name evidence="2" type="ordered locus">Cpin_0019</name>
</gene>
<sequence>MDPALLTHHLEQIDKKIIRKIIATAAKDHVVPVYPQAASSRSNPNKHTSKRKAPR</sequence>
<evidence type="ECO:0000313" key="3">
    <source>
        <dbReference type="Proteomes" id="UP000002215"/>
    </source>
</evidence>
<feature type="region of interest" description="Disordered" evidence="1">
    <location>
        <begin position="33"/>
        <end position="55"/>
    </location>
</feature>
<evidence type="ECO:0000256" key="1">
    <source>
        <dbReference type="SAM" id="MobiDB-lite"/>
    </source>
</evidence>